<dbReference type="GO" id="GO:0005886">
    <property type="term" value="C:plasma membrane"/>
    <property type="evidence" value="ECO:0007669"/>
    <property type="project" value="UniProtKB-SubCell"/>
</dbReference>
<evidence type="ECO:0000256" key="1">
    <source>
        <dbReference type="ARBA" id="ARBA00004651"/>
    </source>
</evidence>
<organism evidence="7 8">
    <name type="scientific">Prosthecobacter debontii</name>
    <dbReference type="NCBI Taxonomy" id="48467"/>
    <lineage>
        <taxon>Bacteria</taxon>
        <taxon>Pseudomonadati</taxon>
        <taxon>Verrucomicrobiota</taxon>
        <taxon>Verrucomicrobiia</taxon>
        <taxon>Verrucomicrobiales</taxon>
        <taxon>Verrucomicrobiaceae</taxon>
        <taxon>Prosthecobacter</taxon>
    </lineage>
</organism>
<dbReference type="AlphaFoldDB" id="A0A1T4XU04"/>
<feature type="transmembrane region" description="Helical" evidence="6">
    <location>
        <begin position="372"/>
        <end position="391"/>
    </location>
</feature>
<feature type="transmembrane region" description="Helical" evidence="6">
    <location>
        <begin position="116"/>
        <end position="133"/>
    </location>
</feature>
<sequence length="499" mass="54629">MMTSSAAMLLDHFFKMAAIFLVTPWMAGGLGKEQYGLWLLAMSLVGYLALIDFGITLAGSRYLARYLGAGNENRLQGTISALRKIYRKLGLACLLGVLLLTAGCLWFFRAEAWKEDLISIVVTLGLGTSVRIWCRLPAALLRGHLAYTSLVWASIARTLVQAVGAWSVLHAGAGFLALTLMYLAGDLLELALQRFSARRYYPSQRGLTPDEHKDESAEIFRYALQSLSGALATTLRGQVPPLGIAWALGVGTIPIYSIAMRLVGVVEDSLGALFGGQWLSAFSRMEGGENALLERRKWIQRLLRYAASLASAAIVGLLILGRPFLELWLGPAFVESHQLLHILAVPTVIYLAQWPARALIASSAELGAFTRWCFVGAAVVAAGSFVLPFWWGIAGVMWLIAIHHILIFGVLLSYYVGRIVQISPLTYWLPAVRIGLVMAFCAWGYSQLASPLLVPNYWKLFQAGVGLGVVCLVVIGVVGLNREERHGIWGIVKKRLGRR</sequence>
<evidence type="ECO:0000256" key="2">
    <source>
        <dbReference type="ARBA" id="ARBA00022475"/>
    </source>
</evidence>
<dbReference type="STRING" id="48467.SAMN02745166_01915"/>
<feature type="transmembrane region" description="Helical" evidence="6">
    <location>
        <begin position="340"/>
        <end position="360"/>
    </location>
</feature>
<evidence type="ECO:0000256" key="3">
    <source>
        <dbReference type="ARBA" id="ARBA00022692"/>
    </source>
</evidence>
<feature type="transmembrane region" description="Helical" evidence="6">
    <location>
        <begin position="457"/>
        <end position="480"/>
    </location>
</feature>
<dbReference type="InterPro" id="IPR050833">
    <property type="entry name" value="Poly_Biosynth_Transport"/>
</dbReference>
<comment type="subcellular location">
    <subcellularLocation>
        <location evidence="1">Cell membrane</location>
        <topology evidence="1">Multi-pass membrane protein</topology>
    </subcellularLocation>
</comment>
<name>A0A1T4XU04_9BACT</name>
<feature type="transmembrane region" description="Helical" evidence="6">
    <location>
        <begin position="397"/>
        <end position="415"/>
    </location>
</feature>
<keyword evidence="8" id="KW-1185">Reference proteome</keyword>
<protein>
    <submittedName>
        <fullName evidence="7">Membrane protein involved in the export of O-antigen and teichoic acid</fullName>
    </submittedName>
</protein>
<proteinExistence type="predicted"/>
<evidence type="ECO:0000313" key="7">
    <source>
        <dbReference type="EMBL" id="SKA92565.1"/>
    </source>
</evidence>
<feature type="transmembrane region" description="Helical" evidence="6">
    <location>
        <begin position="37"/>
        <end position="58"/>
    </location>
</feature>
<keyword evidence="2" id="KW-1003">Cell membrane</keyword>
<feature type="transmembrane region" description="Helical" evidence="6">
    <location>
        <begin position="89"/>
        <end position="110"/>
    </location>
</feature>
<dbReference type="PANTHER" id="PTHR30250">
    <property type="entry name" value="PST FAMILY PREDICTED COLANIC ACID TRANSPORTER"/>
    <property type="match status" value="1"/>
</dbReference>
<keyword evidence="5 6" id="KW-0472">Membrane</keyword>
<feature type="transmembrane region" description="Helical" evidence="6">
    <location>
        <begin position="427"/>
        <end position="445"/>
    </location>
</feature>
<feature type="transmembrane region" description="Helical" evidence="6">
    <location>
        <begin position="172"/>
        <end position="192"/>
    </location>
</feature>
<keyword evidence="3 6" id="KW-0812">Transmembrane</keyword>
<feature type="transmembrane region" description="Helical" evidence="6">
    <location>
        <begin position="302"/>
        <end position="320"/>
    </location>
</feature>
<dbReference type="EMBL" id="FUYE01000005">
    <property type="protein sequence ID" value="SKA92565.1"/>
    <property type="molecule type" value="Genomic_DNA"/>
</dbReference>
<evidence type="ECO:0000256" key="5">
    <source>
        <dbReference type="ARBA" id="ARBA00023136"/>
    </source>
</evidence>
<evidence type="ECO:0000256" key="4">
    <source>
        <dbReference type="ARBA" id="ARBA00022989"/>
    </source>
</evidence>
<evidence type="ECO:0000313" key="8">
    <source>
        <dbReference type="Proteomes" id="UP000190774"/>
    </source>
</evidence>
<gene>
    <name evidence="7" type="ORF">SAMN02745166_01915</name>
</gene>
<reference evidence="8" key="1">
    <citation type="submission" date="2017-02" db="EMBL/GenBank/DDBJ databases">
        <authorList>
            <person name="Varghese N."/>
            <person name="Submissions S."/>
        </authorList>
    </citation>
    <scope>NUCLEOTIDE SEQUENCE [LARGE SCALE GENOMIC DNA]</scope>
    <source>
        <strain evidence="8">ATCC 700200</strain>
    </source>
</reference>
<dbReference type="Pfam" id="PF13440">
    <property type="entry name" value="Polysacc_synt_3"/>
    <property type="match status" value="1"/>
</dbReference>
<evidence type="ECO:0000256" key="6">
    <source>
        <dbReference type="SAM" id="Phobius"/>
    </source>
</evidence>
<dbReference type="PANTHER" id="PTHR30250:SF26">
    <property type="entry name" value="PSMA PROTEIN"/>
    <property type="match status" value="1"/>
</dbReference>
<keyword evidence="4 6" id="KW-1133">Transmembrane helix</keyword>
<feature type="transmembrane region" description="Helical" evidence="6">
    <location>
        <begin position="12"/>
        <end position="31"/>
    </location>
</feature>
<dbReference type="Proteomes" id="UP000190774">
    <property type="component" value="Unassembled WGS sequence"/>
</dbReference>
<accession>A0A1T4XU04</accession>